<evidence type="ECO:0000313" key="2">
    <source>
        <dbReference type="EMBL" id="KAH7115182.1"/>
    </source>
</evidence>
<dbReference type="EMBL" id="JAGMWT010000016">
    <property type="protein sequence ID" value="KAH7115182.1"/>
    <property type="molecule type" value="Genomic_DNA"/>
</dbReference>
<sequence length="119" mass="12448">MPTTRAATGNSKPRVIQQIEAVVAPKKRTTANTSKPRAKTVASGRVEKKSTTTTKPKKTVAVKKSPVKKVTDKVVGKAKKAEGTVEGNPAKKAAGTKKEKSTAVKKVSAAPRTKATVKA</sequence>
<proteinExistence type="predicted"/>
<name>A0A9P9DA25_9PLEO</name>
<gene>
    <name evidence="2" type="ORF">B0J11DRAFT_584488</name>
</gene>
<reference evidence="2" key="1">
    <citation type="journal article" date="2021" name="Nat. Commun.">
        <title>Genetic determinants of endophytism in the Arabidopsis root mycobiome.</title>
        <authorList>
            <person name="Mesny F."/>
            <person name="Miyauchi S."/>
            <person name="Thiergart T."/>
            <person name="Pickel B."/>
            <person name="Atanasova L."/>
            <person name="Karlsson M."/>
            <person name="Huettel B."/>
            <person name="Barry K.W."/>
            <person name="Haridas S."/>
            <person name="Chen C."/>
            <person name="Bauer D."/>
            <person name="Andreopoulos W."/>
            <person name="Pangilinan J."/>
            <person name="LaButti K."/>
            <person name="Riley R."/>
            <person name="Lipzen A."/>
            <person name="Clum A."/>
            <person name="Drula E."/>
            <person name="Henrissat B."/>
            <person name="Kohler A."/>
            <person name="Grigoriev I.V."/>
            <person name="Martin F.M."/>
            <person name="Hacquard S."/>
        </authorList>
    </citation>
    <scope>NUCLEOTIDE SEQUENCE</scope>
    <source>
        <strain evidence="2">MPI-CAGE-CH-0243</strain>
    </source>
</reference>
<protein>
    <submittedName>
        <fullName evidence="2">Uncharacterized protein</fullName>
    </submittedName>
</protein>
<evidence type="ECO:0000256" key="1">
    <source>
        <dbReference type="SAM" id="MobiDB-lite"/>
    </source>
</evidence>
<feature type="compositionally biased region" description="Basic residues" evidence="1">
    <location>
        <begin position="55"/>
        <end position="67"/>
    </location>
</feature>
<organism evidence="2 3">
    <name type="scientific">Dendryphion nanum</name>
    <dbReference type="NCBI Taxonomy" id="256645"/>
    <lineage>
        <taxon>Eukaryota</taxon>
        <taxon>Fungi</taxon>
        <taxon>Dikarya</taxon>
        <taxon>Ascomycota</taxon>
        <taxon>Pezizomycotina</taxon>
        <taxon>Dothideomycetes</taxon>
        <taxon>Pleosporomycetidae</taxon>
        <taxon>Pleosporales</taxon>
        <taxon>Torulaceae</taxon>
        <taxon>Dendryphion</taxon>
    </lineage>
</organism>
<dbReference type="AlphaFoldDB" id="A0A9P9DA25"/>
<evidence type="ECO:0000313" key="3">
    <source>
        <dbReference type="Proteomes" id="UP000700596"/>
    </source>
</evidence>
<dbReference type="Proteomes" id="UP000700596">
    <property type="component" value="Unassembled WGS sequence"/>
</dbReference>
<feature type="region of interest" description="Disordered" evidence="1">
    <location>
        <begin position="26"/>
        <end position="119"/>
    </location>
</feature>
<comment type="caution">
    <text evidence="2">The sequence shown here is derived from an EMBL/GenBank/DDBJ whole genome shotgun (WGS) entry which is preliminary data.</text>
</comment>
<feature type="compositionally biased region" description="Basic and acidic residues" evidence="1">
    <location>
        <begin position="69"/>
        <end position="83"/>
    </location>
</feature>
<keyword evidence="3" id="KW-1185">Reference proteome</keyword>
<accession>A0A9P9DA25</accession>
<dbReference type="OrthoDB" id="5426707at2759"/>